<organism evidence="5 6">
    <name type="scientific">Harryflintia acetispora</name>
    <dbReference type="NCBI Taxonomy" id="1849041"/>
    <lineage>
        <taxon>Bacteria</taxon>
        <taxon>Bacillati</taxon>
        <taxon>Bacillota</taxon>
        <taxon>Clostridia</taxon>
        <taxon>Eubacteriales</taxon>
        <taxon>Oscillospiraceae</taxon>
        <taxon>Harryflintia</taxon>
    </lineage>
</organism>
<dbReference type="CDD" id="cd00093">
    <property type="entry name" value="HTH_XRE"/>
    <property type="match status" value="1"/>
</dbReference>
<accession>A0A9X8ULI5</accession>
<dbReference type="AlphaFoldDB" id="A0A9X8ULI5"/>
<sequence length="118" mass="13451">MDIGDRIKAIRKQLQINQTDFANQIGLTQTTLSMLESGKNTLTDKNIKLICSVFHISESWLRNGEGEMFSSSPYIKEFSEIFEGLLPETQQFLLSTANQLLSLQYKLLSQETDESNEE</sequence>
<gene>
    <name evidence="5" type="ORF">EDD78_101387</name>
</gene>
<dbReference type="Proteomes" id="UP000294682">
    <property type="component" value="Unassembled WGS sequence"/>
</dbReference>
<dbReference type="Gene3D" id="1.10.260.40">
    <property type="entry name" value="lambda repressor-like DNA-binding domains"/>
    <property type="match status" value="1"/>
</dbReference>
<dbReference type="SUPFAM" id="SSF47413">
    <property type="entry name" value="lambda repressor-like DNA-binding domains"/>
    <property type="match status" value="1"/>
</dbReference>
<dbReference type="PANTHER" id="PTHR40661">
    <property type="match status" value="1"/>
</dbReference>
<evidence type="ECO:0000256" key="2">
    <source>
        <dbReference type="ARBA" id="ARBA00023125"/>
    </source>
</evidence>
<dbReference type="SMART" id="SM00530">
    <property type="entry name" value="HTH_XRE"/>
    <property type="match status" value="1"/>
</dbReference>
<keyword evidence="3" id="KW-0804">Transcription</keyword>
<evidence type="ECO:0000256" key="1">
    <source>
        <dbReference type="ARBA" id="ARBA00023015"/>
    </source>
</evidence>
<dbReference type="InterPro" id="IPR010982">
    <property type="entry name" value="Lambda_DNA-bd_dom_sf"/>
</dbReference>
<proteinExistence type="predicted"/>
<name>A0A9X8ULI5_9FIRM</name>
<keyword evidence="1" id="KW-0805">Transcription regulation</keyword>
<keyword evidence="6" id="KW-1185">Reference proteome</keyword>
<keyword evidence="2 5" id="KW-0238">DNA-binding</keyword>
<evidence type="ECO:0000259" key="4">
    <source>
        <dbReference type="PROSITE" id="PS50943"/>
    </source>
</evidence>
<dbReference type="PANTHER" id="PTHR40661:SF3">
    <property type="entry name" value="FELS-1 PROPHAGE TRANSCRIPTIONAL REGULATOR"/>
    <property type="match status" value="1"/>
</dbReference>
<dbReference type="PROSITE" id="PS50943">
    <property type="entry name" value="HTH_CROC1"/>
    <property type="match status" value="1"/>
</dbReference>
<dbReference type="EMBL" id="SLUK01000001">
    <property type="protein sequence ID" value="TCL45404.1"/>
    <property type="molecule type" value="Genomic_DNA"/>
</dbReference>
<evidence type="ECO:0000256" key="3">
    <source>
        <dbReference type="ARBA" id="ARBA00023163"/>
    </source>
</evidence>
<evidence type="ECO:0000313" key="6">
    <source>
        <dbReference type="Proteomes" id="UP000294682"/>
    </source>
</evidence>
<dbReference type="InterPro" id="IPR001387">
    <property type="entry name" value="Cro/C1-type_HTH"/>
</dbReference>
<dbReference type="GO" id="GO:0003677">
    <property type="term" value="F:DNA binding"/>
    <property type="evidence" value="ECO:0007669"/>
    <property type="project" value="UniProtKB-KW"/>
</dbReference>
<protein>
    <submittedName>
        <fullName evidence="5">DNA-binding XRE family transcriptional regulator</fullName>
    </submittedName>
</protein>
<evidence type="ECO:0000313" key="5">
    <source>
        <dbReference type="EMBL" id="TCL45404.1"/>
    </source>
</evidence>
<comment type="caution">
    <text evidence="5">The sequence shown here is derived from an EMBL/GenBank/DDBJ whole genome shotgun (WGS) entry which is preliminary data.</text>
</comment>
<feature type="domain" description="HTH cro/C1-type" evidence="4">
    <location>
        <begin position="7"/>
        <end position="61"/>
    </location>
</feature>
<reference evidence="5 6" key="1">
    <citation type="submission" date="2019-03" db="EMBL/GenBank/DDBJ databases">
        <title>Genomic Encyclopedia of Type Strains, Phase IV (KMG-IV): sequencing the most valuable type-strain genomes for metagenomic binning, comparative biology and taxonomic classification.</title>
        <authorList>
            <person name="Goeker M."/>
        </authorList>
    </citation>
    <scope>NUCLEOTIDE SEQUENCE [LARGE SCALE GENOMIC DNA]</scope>
    <source>
        <strain evidence="5 6">DSM 100433</strain>
    </source>
</reference>
<dbReference type="RefSeq" id="WP_207739345.1">
    <property type="nucleotide sequence ID" value="NZ_JADNAH010000113.1"/>
</dbReference>
<dbReference type="Pfam" id="PF01381">
    <property type="entry name" value="HTH_3"/>
    <property type="match status" value="1"/>
</dbReference>